<dbReference type="OrthoDB" id="7584869at2"/>
<dbReference type="EMBL" id="WHZY01000005">
    <property type="protein sequence ID" value="NEG78312.1"/>
    <property type="molecule type" value="Genomic_DNA"/>
</dbReference>
<dbReference type="GO" id="GO:0022857">
    <property type="term" value="F:transmembrane transporter activity"/>
    <property type="evidence" value="ECO:0007669"/>
    <property type="project" value="InterPro"/>
</dbReference>
<feature type="region of interest" description="Disordered" evidence="5">
    <location>
        <begin position="1"/>
        <end position="47"/>
    </location>
</feature>
<dbReference type="GO" id="GO:0005886">
    <property type="term" value="C:plasma membrane"/>
    <property type="evidence" value="ECO:0007669"/>
    <property type="project" value="UniProtKB-SubCell"/>
</dbReference>
<feature type="transmembrane region" description="Helical" evidence="6">
    <location>
        <begin position="189"/>
        <end position="212"/>
    </location>
</feature>
<evidence type="ECO:0000259" key="7">
    <source>
        <dbReference type="PROSITE" id="PS50850"/>
    </source>
</evidence>
<dbReference type="Gene3D" id="1.20.1250.20">
    <property type="entry name" value="MFS general substrate transporter like domains"/>
    <property type="match status" value="2"/>
</dbReference>
<evidence type="ECO:0000256" key="3">
    <source>
        <dbReference type="ARBA" id="ARBA00022989"/>
    </source>
</evidence>
<feature type="transmembrane region" description="Helical" evidence="6">
    <location>
        <begin position="59"/>
        <end position="82"/>
    </location>
</feature>
<feature type="transmembrane region" description="Helical" evidence="6">
    <location>
        <begin position="367"/>
        <end position="384"/>
    </location>
</feature>
<dbReference type="InterPro" id="IPR011701">
    <property type="entry name" value="MFS"/>
</dbReference>
<feature type="domain" description="Major facilitator superfamily (MFS) profile" evidence="7">
    <location>
        <begin position="271"/>
        <end position="455"/>
    </location>
</feature>
<dbReference type="SUPFAM" id="SSF103473">
    <property type="entry name" value="MFS general substrate transporter"/>
    <property type="match status" value="1"/>
</dbReference>
<dbReference type="PANTHER" id="PTHR23528:SF1">
    <property type="entry name" value="MAJOR FACILITATOR SUPERFAMILY (MFS) PROFILE DOMAIN-CONTAINING PROTEIN"/>
    <property type="match status" value="1"/>
</dbReference>
<evidence type="ECO:0000256" key="1">
    <source>
        <dbReference type="ARBA" id="ARBA00004651"/>
    </source>
</evidence>
<feature type="transmembrane region" description="Helical" evidence="6">
    <location>
        <begin position="94"/>
        <end position="117"/>
    </location>
</feature>
<keyword evidence="4 6" id="KW-0472">Membrane</keyword>
<evidence type="ECO:0000256" key="6">
    <source>
        <dbReference type="SAM" id="Phobius"/>
    </source>
</evidence>
<feature type="transmembrane region" description="Helical" evidence="6">
    <location>
        <begin position="310"/>
        <end position="330"/>
    </location>
</feature>
<dbReference type="PANTHER" id="PTHR23528">
    <property type="match status" value="1"/>
</dbReference>
<protein>
    <submittedName>
        <fullName evidence="8">MFS transporter</fullName>
    </submittedName>
</protein>
<feature type="transmembrane region" description="Helical" evidence="6">
    <location>
        <begin position="272"/>
        <end position="290"/>
    </location>
</feature>
<dbReference type="Pfam" id="PF07690">
    <property type="entry name" value="MFS_1"/>
    <property type="match status" value="1"/>
</dbReference>
<proteinExistence type="predicted"/>
<evidence type="ECO:0000313" key="8">
    <source>
        <dbReference type="EMBL" id="NEG78312.1"/>
    </source>
</evidence>
<feature type="compositionally biased region" description="Low complexity" evidence="5">
    <location>
        <begin position="7"/>
        <end position="16"/>
    </location>
</feature>
<accession>A0A7K3TGY0</accession>
<name>A0A7K3TGY0_9BIFI</name>
<organism evidence="8 9">
    <name type="scientific">Bifidobacterium avesanii</name>
    <dbReference type="NCBI Taxonomy" id="1798157"/>
    <lineage>
        <taxon>Bacteria</taxon>
        <taxon>Bacillati</taxon>
        <taxon>Actinomycetota</taxon>
        <taxon>Actinomycetes</taxon>
        <taxon>Bifidobacteriales</taxon>
        <taxon>Bifidobacteriaceae</taxon>
        <taxon>Bifidobacterium</taxon>
    </lineage>
</organism>
<keyword evidence="2 6" id="KW-0812">Transmembrane</keyword>
<feature type="transmembrane region" description="Helical" evidence="6">
    <location>
        <begin position="405"/>
        <end position="426"/>
    </location>
</feature>
<evidence type="ECO:0000256" key="2">
    <source>
        <dbReference type="ARBA" id="ARBA00022692"/>
    </source>
</evidence>
<dbReference type="AlphaFoldDB" id="A0A7K3TGY0"/>
<keyword evidence="9" id="KW-1185">Reference proteome</keyword>
<feature type="transmembrane region" description="Helical" evidence="6">
    <location>
        <begin position="154"/>
        <end position="177"/>
    </location>
</feature>
<keyword evidence="3 6" id="KW-1133">Transmembrane helix</keyword>
<feature type="transmembrane region" description="Helical" evidence="6">
    <location>
        <begin position="432"/>
        <end position="451"/>
    </location>
</feature>
<dbReference type="Proteomes" id="UP000469763">
    <property type="component" value="Unassembled WGS sequence"/>
</dbReference>
<feature type="transmembrane region" description="Helical" evidence="6">
    <location>
        <begin position="129"/>
        <end position="148"/>
    </location>
</feature>
<comment type="caution">
    <text evidence="8">The sequence shown here is derived from an EMBL/GenBank/DDBJ whole genome shotgun (WGS) entry which is preliminary data.</text>
</comment>
<evidence type="ECO:0000256" key="5">
    <source>
        <dbReference type="SAM" id="MobiDB-lite"/>
    </source>
</evidence>
<dbReference type="InterPro" id="IPR036259">
    <property type="entry name" value="MFS_trans_sf"/>
</dbReference>
<feature type="transmembrane region" description="Helical" evidence="6">
    <location>
        <begin position="218"/>
        <end position="240"/>
    </location>
</feature>
<reference evidence="8 9" key="1">
    <citation type="submission" date="2019-10" db="EMBL/GenBank/DDBJ databases">
        <title>Bifidobacterium from non-human primates.</title>
        <authorList>
            <person name="Modesto M."/>
        </authorList>
    </citation>
    <scope>NUCLEOTIDE SEQUENCE [LARGE SCALE GENOMIC DNA]</scope>
    <source>
        <strain evidence="8 9">TREC</strain>
    </source>
</reference>
<comment type="subcellular location">
    <subcellularLocation>
        <location evidence="1">Cell membrane</location>
        <topology evidence="1">Multi-pass membrane protein</topology>
    </subcellularLocation>
</comment>
<evidence type="ECO:0000256" key="4">
    <source>
        <dbReference type="ARBA" id="ARBA00023136"/>
    </source>
</evidence>
<dbReference type="InterPro" id="IPR020846">
    <property type="entry name" value="MFS_dom"/>
</dbReference>
<gene>
    <name evidence="8" type="ORF">GFD22_04875</name>
</gene>
<sequence>MDRETAADSASPAEAAINKRPADFGKGQGAAEREAVPGNEPDYGVRDADQPKLPVRLGLGLLVGPACWMLAYVGVSATLLPAKLDFFAPDQKVALIPLFSTIAMVAATISNIIAGALSDVTRTRFGSRSPWIVGASFACALMFVWLAFSSTWPMLLVTWTLYNVALNCVTAPMIAQLSDRIAPRWRGTVSSFWGIGMAIGNYGSGLIAAHFIADNAAATTGVLIFAVIAAVGGVVSPLIMHEPSNRGVARTAFDRDAIKRYFMFPTRNCRDYYLALAGKMLMVTGQYVIVGYQLYIFSDYMRLDDAGQTAAISTMSLILMITGIVFCVIAGPLSDRFHRIKAPVAVTTIMLGVGAFFPFFAAQPWTMYAYALIAGIGMGAYNAVDQALNVAVLPDPKTAAKDLGIINMANTLGQVFGPAIAGLVITTLGYRAMFPVETVICVIGGLLILAVKRVR</sequence>
<feature type="transmembrane region" description="Helical" evidence="6">
    <location>
        <begin position="342"/>
        <end position="361"/>
    </location>
</feature>
<evidence type="ECO:0000313" key="9">
    <source>
        <dbReference type="Proteomes" id="UP000469763"/>
    </source>
</evidence>
<dbReference type="PROSITE" id="PS50850">
    <property type="entry name" value="MFS"/>
    <property type="match status" value="1"/>
</dbReference>